<dbReference type="PANTHER" id="PTHR48098">
    <property type="entry name" value="ENTEROCHELIN ESTERASE-RELATED"/>
    <property type="match status" value="1"/>
</dbReference>
<dbReference type="InterPro" id="IPR011990">
    <property type="entry name" value="TPR-like_helical_dom_sf"/>
</dbReference>
<reference evidence="3 4" key="1">
    <citation type="submission" date="2018-09" db="EMBL/GenBank/DDBJ databases">
        <title>Genomic Encyclopedia of Archaeal and Bacterial Type Strains, Phase II (KMG-II): from individual species to whole genera.</title>
        <authorList>
            <person name="Goeker M."/>
        </authorList>
    </citation>
    <scope>NUCLEOTIDE SEQUENCE [LARGE SCALE GENOMIC DNA]</scope>
    <source>
        <strain evidence="3 4">DSM 26283</strain>
    </source>
</reference>
<accession>A0A420DMF0</accession>
<dbReference type="InterPro" id="IPR000801">
    <property type="entry name" value="Esterase-like"/>
</dbReference>
<evidence type="ECO:0000313" key="3">
    <source>
        <dbReference type="EMBL" id="RKE95375.1"/>
    </source>
</evidence>
<dbReference type="RefSeq" id="WP_120200686.1">
    <property type="nucleotide sequence ID" value="NZ_RAQJ01000002.1"/>
</dbReference>
<dbReference type="OrthoDB" id="9784036at2"/>
<feature type="chain" id="PRO_5019194224" evidence="2">
    <location>
        <begin position="20"/>
        <end position="395"/>
    </location>
</feature>
<dbReference type="PANTHER" id="PTHR48098:SF6">
    <property type="entry name" value="FERRI-BACILLIBACTIN ESTERASE BESA"/>
    <property type="match status" value="1"/>
</dbReference>
<dbReference type="EMBL" id="RAQJ01000002">
    <property type="protein sequence ID" value="RKE95375.1"/>
    <property type="molecule type" value="Genomic_DNA"/>
</dbReference>
<evidence type="ECO:0000313" key="4">
    <source>
        <dbReference type="Proteomes" id="UP000284892"/>
    </source>
</evidence>
<dbReference type="PROSITE" id="PS50005">
    <property type="entry name" value="TPR"/>
    <property type="match status" value="1"/>
</dbReference>
<dbReference type="AlphaFoldDB" id="A0A420DMF0"/>
<keyword evidence="2" id="KW-0732">Signal</keyword>
<gene>
    <name evidence="3" type="ORF">BXY80_1562</name>
</gene>
<dbReference type="Pfam" id="PF00756">
    <property type="entry name" value="Esterase"/>
    <property type="match status" value="1"/>
</dbReference>
<name>A0A420DMF0_9FLAO</name>
<feature type="signal peptide" evidence="2">
    <location>
        <begin position="1"/>
        <end position="19"/>
    </location>
</feature>
<evidence type="ECO:0000256" key="1">
    <source>
        <dbReference type="PROSITE-ProRule" id="PRU00339"/>
    </source>
</evidence>
<keyword evidence="1" id="KW-0802">TPR repeat</keyword>
<comment type="caution">
    <text evidence="3">The sequence shown here is derived from an EMBL/GenBank/DDBJ whole genome shotgun (WGS) entry which is preliminary data.</text>
</comment>
<organism evidence="3 4">
    <name type="scientific">Ichthyenterobacterium magnum</name>
    <dbReference type="NCBI Taxonomy" id="1230530"/>
    <lineage>
        <taxon>Bacteria</taxon>
        <taxon>Pseudomonadati</taxon>
        <taxon>Bacteroidota</taxon>
        <taxon>Flavobacteriia</taxon>
        <taxon>Flavobacteriales</taxon>
        <taxon>Flavobacteriaceae</taxon>
        <taxon>Ichthyenterobacterium</taxon>
    </lineage>
</organism>
<keyword evidence="4" id="KW-1185">Reference proteome</keyword>
<protein>
    <submittedName>
        <fullName evidence="3">Putative esterase</fullName>
    </submittedName>
</protein>
<feature type="repeat" description="TPR" evidence="1">
    <location>
        <begin position="327"/>
        <end position="360"/>
    </location>
</feature>
<dbReference type="InterPro" id="IPR019734">
    <property type="entry name" value="TPR_rpt"/>
</dbReference>
<dbReference type="Gene3D" id="3.40.50.1820">
    <property type="entry name" value="alpha/beta hydrolase"/>
    <property type="match status" value="1"/>
</dbReference>
<evidence type="ECO:0000256" key="2">
    <source>
        <dbReference type="SAM" id="SignalP"/>
    </source>
</evidence>
<proteinExistence type="predicted"/>
<sequence>MKLFIIALIYCFLSANTFAQQGSSEISIGTNHTIHSKILNQDRELQVYLPDNYKDSGKLYPVLYILDGQWYFLNGIAIQKSTRSSHYFPDMIVVGIKTTNPLRRSLYGRNSENFLLFLEKEVIKYVDDNFKTTNTRILFGWENAANFASSVILHEKQIFDAVIVSNGAFASNEEIDAFDALENSTIKYLYIAGSTKDIYSIGYSEAFSNALQEKNPKNLMYKSELFNDETHGSLSYLAMHFGLKHYYHNYLPLNFSSIKDYENKGGIEYLTNYFKERGNRFGLSTEIDDSVKNTLIWLAWSSDNFNSFKYFMTQFSEVLSTRRYASGYWQNRIGQFYLKHKDYDSAIKHFKHGIATFPDARQLKDMYSGLGDAYMAKGDIRKGKQMHRKVKSIQN</sequence>
<dbReference type="SUPFAM" id="SSF53474">
    <property type="entry name" value="alpha/beta-Hydrolases"/>
    <property type="match status" value="1"/>
</dbReference>
<dbReference type="InterPro" id="IPR050583">
    <property type="entry name" value="Mycobacterial_A85_antigen"/>
</dbReference>
<dbReference type="Gene3D" id="1.25.40.10">
    <property type="entry name" value="Tetratricopeptide repeat domain"/>
    <property type="match status" value="1"/>
</dbReference>
<dbReference type="Proteomes" id="UP000284892">
    <property type="component" value="Unassembled WGS sequence"/>
</dbReference>
<dbReference type="SUPFAM" id="SSF48452">
    <property type="entry name" value="TPR-like"/>
    <property type="match status" value="1"/>
</dbReference>
<dbReference type="InterPro" id="IPR029058">
    <property type="entry name" value="AB_hydrolase_fold"/>
</dbReference>